<evidence type="ECO:0000313" key="12">
    <source>
        <dbReference type="EMBL" id="KAF2097513.1"/>
    </source>
</evidence>
<evidence type="ECO:0000256" key="5">
    <source>
        <dbReference type="ARBA" id="ARBA00022989"/>
    </source>
</evidence>
<dbReference type="InterPro" id="IPR000727">
    <property type="entry name" value="T_SNARE_dom"/>
</dbReference>
<reference evidence="12" key="1">
    <citation type="journal article" date="2020" name="Stud. Mycol.">
        <title>101 Dothideomycetes genomes: a test case for predicting lifestyles and emergence of pathogens.</title>
        <authorList>
            <person name="Haridas S."/>
            <person name="Albert R."/>
            <person name="Binder M."/>
            <person name="Bloem J."/>
            <person name="Labutti K."/>
            <person name="Salamov A."/>
            <person name="Andreopoulos B."/>
            <person name="Baker S."/>
            <person name="Barry K."/>
            <person name="Bills G."/>
            <person name="Bluhm B."/>
            <person name="Cannon C."/>
            <person name="Castanera R."/>
            <person name="Culley D."/>
            <person name="Daum C."/>
            <person name="Ezra D."/>
            <person name="Gonzalez J."/>
            <person name="Henrissat B."/>
            <person name="Kuo A."/>
            <person name="Liang C."/>
            <person name="Lipzen A."/>
            <person name="Lutzoni F."/>
            <person name="Magnuson J."/>
            <person name="Mondo S."/>
            <person name="Nolan M."/>
            <person name="Ohm R."/>
            <person name="Pangilinan J."/>
            <person name="Park H.-J."/>
            <person name="Ramirez L."/>
            <person name="Alfaro M."/>
            <person name="Sun H."/>
            <person name="Tritt A."/>
            <person name="Yoshinaga Y."/>
            <person name="Zwiers L.-H."/>
            <person name="Turgeon B."/>
            <person name="Goodwin S."/>
            <person name="Spatafora J."/>
            <person name="Crous P."/>
            <person name="Grigoriev I."/>
        </authorList>
    </citation>
    <scope>NUCLEOTIDE SEQUENCE</scope>
    <source>
        <strain evidence="12">CBS 133067</strain>
    </source>
</reference>
<feature type="domain" description="T-SNARE coiled-coil homology" evidence="11">
    <location>
        <begin position="88"/>
        <end position="150"/>
    </location>
</feature>
<dbReference type="OrthoDB" id="261831at2759"/>
<dbReference type="SUPFAM" id="SSF58038">
    <property type="entry name" value="SNARE fusion complex"/>
    <property type="match status" value="1"/>
</dbReference>
<protein>
    <submittedName>
        <fullName evidence="12">V-SNARE</fullName>
    </submittedName>
</protein>
<dbReference type="PROSITE" id="PS50192">
    <property type="entry name" value="T_SNARE"/>
    <property type="match status" value="1"/>
</dbReference>
<name>A0A9P4M515_9PEZI</name>
<evidence type="ECO:0000256" key="10">
    <source>
        <dbReference type="SAM" id="Phobius"/>
    </source>
</evidence>
<evidence type="ECO:0000256" key="4">
    <source>
        <dbReference type="ARBA" id="ARBA00022927"/>
    </source>
</evidence>
<evidence type="ECO:0000256" key="6">
    <source>
        <dbReference type="ARBA" id="ARBA00023034"/>
    </source>
</evidence>
<keyword evidence="5 10" id="KW-1133">Transmembrane helix</keyword>
<comment type="subcellular location">
    <subcellularLocation>
        <location evidence="8">Endomembrane system</location>
        <topology evidence="8">Single-pass type IV membrane protein</topology>
    </subcellularLocation>
    <subcellularLocation>
        <location evidence="1">Golgi apparatus membrane</location>
    </subcellularLocation>
</comment>
<feature type="transmembrane region" description="Helical" evidence="10">
    <location>
        <begin position="156"/>
        <end position="176"/>
    </location>
</feature>
<evidence type="ECO:0000256" key="1">
    <source>
        <dbReference type="ARBA" id="ARBA00004394"/>
    </source>
</evidence>
<keyword evidence="3 10" id="KW-0812">Transmembrane</keyword>
<dbReference type="EMBL" id="ML978128">
    <property type="protein sequence ID" value="KAF2097513.1"/>
    <property type="molecule type" value="Genomic_DNA"/>
</dbReference>
<keyword evidence="7 10" id="KW-0472">Membrane</keyword>
<keyword evidence="2" id="KW-0813">Transport</keyword>
<proteinExistence type="predicted"/>
<keyword evidence="6" id="KW-0333">Golgi apparatus</keyword>
<dbReference type="SMART" id="SM00397">
    <property type="entry name" value="t_SNARE"/>
    <property type="match status" value="1"/>
</dbReference>
<dbReference type="GO" id="GO:0000139">
    <property type="term" value="C:Golgi membrane"/>
    <property type="evidence" value="ECO:0007669"/>
    <property type="project" value="UniProtKB-SubCell"/>
</dbReference>
<evidence type="ECO:0000313" key="13">
    <source>
        <dbReference type="Proteomes" id="UP000799772"/>
    </source>
</evidence>
<dbReference type="AlphaFoldDB" id="A0A9P4M515"/>
<feature type="region of interest" description="Disordered" evidence="9">
    <location>
        <begin position="19"/>
        <end position="55"/>
    </location>
</feature>
<dbReference type="GO" id="GO:0015031">
    <property type="term" value="P:protein transport"/>
    <property type="evidence" value="ECO:0007669"/>
    <property type="project" value="UniProtKB-KW"/>
</dbReference>
<dbReference type="FunFam" id="1.20.5.110:FF:000057">
    <property type="entry name" value="SNARE complex subunit (Bet1), putative"/>
    <property type="match status" value="1"/>
</dbReference>
<gene>
    <name evidence="12" type="ORF">NA57DRAFT_77770</name>
</gene>
<sequence length="178" mass="19326">MTIRFNANLHQRDSRSALFGNYEARTSSQSPAGGSRPSSGYGFQPNGGGPYGPGGGGAAFSAYPSTAGAGFRSATPNAKGQYSDAVLSELESQNDEQIEGMSAKVKMLKDITVAIGDEIRDSSKLADTMNDTFDSARQRLRGTMRRMLRMAEKTGVGWKVWLGFFAAVIILFWYVWLF</sequence>
<feature type="compositionally biased region" description="Gly residues" evidence="9">
    <location>
        <begin position="45"/>
        <end position="55"/>
    </location>
</feature>
<keyword evidence="13" id="KW-1185">Reference proteome</keyword>
<evidence type="ECO:0000256" key="8">
    <source>
        <dbReference type="ARBA" id="ARBA00046280"/>
    </source>
</evidence>
<evidence type="ECO:0000256" key="9">
    <source>
        <dbReference type="SAM" id="MobiDB-lite"/>
    </source>
</evidence>
<organism evidence="12 13">
    <name type="scientific">Rhizodiscina lignyota</name>
    <dbReference type="NCBI Taxonomy" id="1504668"/>
    <lineage>
        <taxon>Eukaryota</taxon>
        <taxon>Fungi</taxon>
        <taxon>Dikarya</taxon>
        <taxon>Ascomycota</taxon>
        <taxon>Pezizomycotina</taxon>
        <taxon>Dothideomycetes</taxon>
        <taxon>Pleosporomycetidae</taxon>
        <taxon>Aulographales</taxon>
        <taxon>Rhizodiscinaceae</taxon>
        <taxon>Rhizodiscina</taxon>
    </lineage>
</organism>
<dbReference type="PANTHER" id="PTHR12791">
    <property type="entry name" value="GOLGI SNARE BET1-RELATED"/>
    <property type="match status" value="1"/>
</dbReference>
<evidence type="ECO:0000256" key="2">
    <source>
        <dbReference type="ARBA" id="ARBA00022448"/>
    </source>
</evidence>
<dbReference type="Proteomes" id="UP000799772">
    <property type="component" value="Unassembled WGS sequence"/>
</dbReference>
<keyword evidence="4" id="KW-0653">Protein transport</keyword>
<dbReference type="CDD" id="cd15853">
    <property type="entry name" value="SNARE_Bet1"/>
    <property type="match status" value="1"/>
</dbReference>
<dbReference type="Gene3D" id="1.20.5.110">
    <property type="match status" value="1"/>
</dbReference>
<accession>A0A9P4M515</accession>
<evidence type="ECO:0000256" key="3">
    <source>
        <dbReference type="ARBA" id="ARBA00022692"/>
    </source>
</evidence>
<comment type="caution">
    <text evidence="12">The sequence shown here is derived from an EMBL/GenBank/DDBJ whole genome shotgun (WGS) entry which is preliminary data.</text>
</comment>
<dbReference type="InterPro" id="IPR039899">
    <property type="entry name" value="BET1_SNARE"/>
</dbReference>
<evidence type="ECO:0000259" key="11">
    <source>
        <dbReference type="PROSITE" id="PS50192"/>
    </source>
</evidence>
<evidence type="ECO:0000256" key="7">
    <source>
        <dbReference type="ARBA" id="ARBA00023136"/>
    </source>
</evidence>